<name>A0A1M7LZ69_RUMFL</name>
<keyword evidence="1" id="KW-0472">Membrane</keyword>
<sequence length="254" mass="29082">MTGLLYKELKLNSRKLILNLLGAMIYPLLIIFVIKVCDADAKKGFDDEINQQMLTNVMSIIWLSACCIAYFFTAVIQNGLIPQDERKKWAYYVTSTPTGIKGFVGVKYLCSLFIGMVTVTILIFIQSLAADMDALKVDATTIIVGAFYMQIFMRAIEFPLIFRFSSKVGYMVKSCIVVFLCIVLFVYFLFGDTSMFANMETFWDNVFKKLNDPEFIKKEAFWLGVGAMAVLPLYYLSYRLSVRWYLKGVENYAK</sequence>
<organism evidence="2 3">
    <name type="scientific">Ruminococcus flavefaciens</name>
    <dbReference type="NCBI Taxonomy" id="1265"/>
    <lineage>
        <taxon>Bacteria</taxon>
        <taxon>Bacillati</taxon>
        <taxon>Bacillota</taxon>
        <taxon>Clostridia</taxon>
        <taxon>Eubacteriales</taxon>
        <taxon>Oscillospiraceae</taxon>
        <taxon>Ruminococcus</taxon>
    </lineage>
</organism>
<dbReference type="AlphaFoldDB" id="A0A1M7LZ69"/>
<evidence type="ECO:0000256" key="1">
    <source>
        <dbReference type="SAM" id="Phobius"/>
    </source>
</evidence>
<feature type="transmembrane region" description="Helical" evidence="1">
    <location>
        <begin position="60"/>
        <end position="81"/>
    </location>
</feature>
<feature type="transmembrane region" description="Helical" evidence="1">
    <location>
        <begin position="168"/>
        <end position="190"/>
    </location>
</feature>
<dbReference type="Pfam" id="PF13346">
    <property type="entry name" value="ABC2_membrane_5"/>
    <property type="match status" value="1"/>
</dbReference>
<feature type="transmembrane region" description="Helical" evidence="1">
    <location>
        <begin position="137"/>
        <end position="156"/>
    </location>
</feature>
<evidence type="ECO:0000313" key="2">
    <source>
        <dbReference type="EMBL" id="SHM83660.1"/>
    </source>
</evidence>
<keyword evidence="1" id="KW-1133">Transmembrane helix</keyword>
<reference evidence="2 3" key="1">
    <citation type="submission" date="2016-11" db="EMBL/GenBank/DDBJ databases">
        <authorList>
            <person name="Jaros S."/>
            <person name="Januszkiewicz K."/>
            <person name="Wedrychowicz H."/>
        </authorList>
    </citation>
    <scope>NUCLEOTIDE SEQUENCE [LARGE SCALE GENOMIC DNA]</scope>
    <source>
        <strain evidence="2 3">Y1</strain>
    </source>
</reference>
<keyword evidence="1" id="KW-0812">Transmembrane</keyword>
<feature type="transmembrane region" description="Helical" evidence="1">
    <location>
        <begin position="102"/>
        <end position="125"/>
    </location>
</feature>
<proteinExistence type="predicted"/>
<dbReference type="EMBL" id="FRCT01000017">
    <property type="protein sequence ID" value="SHM83660.1"/>
    <property type="molecule type" value="Genomic_DNA"/>
</dbReference>
<dbReference type="OrthoDB" id="1818839at2"/>
<evidence type="ECO:0000313" key="3">
    <source>
        <dbReference type="Proteomes" id="UP000184394"/>
    </source>
</evidence>
<dbReference type="RefSeq" id="WP_072952171.1">
    <property type="nucleotide sequence ID" value="NZ_FRCT01000017.1"/>
</dbReference>
<feature type="transmembrane region" description="Helical" evidence="1">
    <location>
        <begin position="220"/>
        <end position="238"/>
    </location>
</feature>
<dbReference type="InterPro" id="IPR025699">
    <property type="entry name" value="ABC2_memb-like"/>
</dbReference>
<protein>
    <submittedName>
        <fullName evidence="2">ABC-2 family transporter protein</fullName>
    </submittedName>
</protein>
<accession>A0A1M7LZ69</accession>
<dbReference type="Proteomes" id="UP000184394">
    <property type="component" value="Unassembled WGS sequence"/>
</dbReference>
<feature type="transmembrane region" description="Helical" evidence="1">
    <location>
        <begin position="16"/>
        <end position="34"/>
    </location>
</feature>
<gene>
    <name evidence="2" type="ORF">SAMN04487860_11729</name>
</gene>